<dbReference type="InterPro" id="IPR003156">
    <property type="entry name" value="DHHA1_dom"/>
</dbReference>
<dbReference type="Pfam" id="PF02272">
    <property type="entry name" value="DHHA1"/>
    <property type="match status" value="1"/>
</dbReference>
<dbReference type="Gene3D" id="3.10.310.40">
    <property type="match status" value="1"/>
</dbReference>
<dbReference type="PANTHER" id="PTHR11777">
    <property type="entry name" value="ALANYL-TRNA SYNTHETASE"/>
    <property type="match status" value="1"/>
</dbReference>
<dbReference type="InterPro" id="IPR018163">
    <property type="entry name" value="Thr/Ala-tRNA-synth_IIc_edit"/>
</dbReference>
<dbReference type="EC" id="6.1.1.7" evidence="14"/>
<evidence type="ECO:0000256" key="14">
    <source>
        <dbReference type="HAMAP-Rule" id="MF_00036"/>
    </source>
</evidence>
<evidence type="ECO:0000256" key="11">
    <source>
        <dbReference type="ARBA" id="ARBA00023146"/>
    </source>
</evidence>
<keyword evidence="6 14" id="KW-0547">Nucleotide-binding</keyword>
<evidence type="ECO:0000256" key="12">
    <source>
        <dbReference type="ARBA" id="ARBA00024779"/>
    </source>
</evidence>
<dbReference type="Gene3D" id="6.10.250.550">
    <property type="match status" value="1"/>
</dbReference>
<protein>
    <recommendedName>
        <fullName evidence="14">Alanine--tRNA ligase</fullName>
        <ecNumber evidence="14">6.1.1.7</ecNumber>
    </recommendedName>
    <alternativeName>
        <fullName evidence="14">Alanyl-tRNA synthetase</fullName>
        <shortName evidence="14">AlaRS</shortName>
    </alternativeName>
</protein>
<keyword evidence="7 14" id="KW-0862">Zinc</keyword>
<dbReference type="AlphaFoldDB" id="A0A7W7RIC7"/>
<dbReference type="InterPro" id="IPR002318">
    <property type="entry name" value="Ala-tRNA-lgiase_IIc"/>
</dbReference>
<comment type="subcellular location">
    <subcellularLocation>
        <location evidence="1 14">Cytoplasm</location>
    </subcellularLocation>
</comment>
<dbReference type="PANTHER" id="PTHR11777:SF9">
    <property type="entry name" value="ALANINE--TRNA LIGASE, CYTOPLASMIC"/>
    <property type="match status" value="1"/>
</dbReference>
<name>A0A7W7RIC7_9ACTN</name>
<dbReference type="InterPro" id="IPR012947">
    <property type="entry name" value="tRNA_SAD"/>
</dbReference>
<feature type="binding site" evidence="14">
    <location>
        <position position="580"/>
    </location>
    <ligand>
        <name>Zn(2+)</name>
        <dbReference type="ChEBI" id="CHEBI:29105"/>
    </ligand>
</feature>
<dbReference type="FunFam" id="3.30.930.10:FF:000004">
    <property type="entry name" value="Alanine--tRNA ligase"/>
    <property type="match status" value="1"/>
</dbReference>
<dbReference type="GO" id="GO:0006419">
    <property type="term" value="P:alanyl-tRNA aminoacylation"/>
    <property type="evidence" value="ECO:0007669"/>
    <property type="project" value="UniProtKB-UniRule"/>
</dbReference>
<keyword evidence="10 14" id="KW-0648">Protein biosynthesis</keyword>
<evidence type="ECO:0000256" key="9">
    <source>
        <dbReference type="ARBA" id="ARBA00022884"/>
    </source>
</evidence>
<dbReference type="Gene3D" id="2.40.30.130">
    <property type="match status" value="1"/>
</dbReference>
<feature type="binding site" evidence="14">
    <location>
        <position position="576"/>
    </location>
    <ligand>
        <name>Zn(2+)</name>
        <dbReference type="ChEBI" id="CHEBI:29105"/>
    </ligand>
</feature>
<dbReference type="EMBL" id="JACHJT010000001">
    <property type="protein sequence ID" value="MBB4932508.1"/>
    <property type="molecule type" value="Genomic_DNA"/>
</dbReference>
<reference evidence="16 17" key="1">
    <citation type="submission" date="2020-08" db="EMBL/GenBank/DDBJ databases">
        <title>Sequencing the genomes of 1000 actinobacteria strains.</title>
        <authorList>
            <person name="Klenk H.-P."/>
        </authorList>
    </citation>
    <scope>NUCLEOTIDE SEQUENCE [LARGE SCALE GENOMIC DNA]</scope>
    <source>
        <strain evidence="16 17">DSM 102030</strain>
    </source>
</reference>
<dbReference type="FunFam" id="2.40.30.130:FF:000001">
    <property type="entry name" value="Alanine--tRNA ligase"/>
    <property type="match status" value="1"/>
</dbReference>
<keyword evidence="17" id="KW-1185">Reference proteome</keyword>
<evidence type="ECO:0000313" key="17">
    <source>
        <dbReference type="Proteomes" id="UP000523007"/>
    </source>
</evidence>
<keyword evidence="11 14" id="KW-0030">Aminoacyl-tRNA synthetase</keyword>
<dbReference type="Gene3D" id="3.30.54.20">
    <property type="match status" value="1"/>
</dbReference>
<dbReference type="InterPro" id="IPR018164">
    <property type="entry name" value="Ala-tRNA-synth_IIc_N"/>
</dbReference>
<evidence type="ECO:0000256" key="6">
    <source>
        <dbReference type="ARBA" id="ARBA00022741"/>
    </source>
</evidence>
<dbReference type="Gene3D" id="3.30.980.10">
    <property type="entry name" value="Threonyl-trna Synthetase, Chain A, domain 2"/>
    <property type="match status" value="1"/>
</dbReference>
<dbReference type="FunFam" id="3.10.310.40:FF:000001">
    <property type="entry name" value="Alanine--tRNA ligase"/>
    <property type="match status" value="1"/>
</dbReference>
<dbReference type="Pfam" id="PF07973">
    <property type="entry name" value="tRNA_SAD"/>
    <property type="match status" value="1"/>
</dbReference>
<feature type="binding site" evidence="14">
    <location>
        <position position="678"/>
    </location>
    <ligand>
        <name>Zn(2+)</name>
        <dbReference type="ChEBI" id="CHEBI:29105"/>
    </ligand>
</feature>
<evidence type="ECO:0000256" key="4">
    <source>
        <dbReference type="ARBA" id="ARBA00022598"/>
    </source>
</evidence>
<keyword evidence="4 14" id="KW-0436">Ligase</keyword>
<dbReference type="HAMAP" id="MF_00036_B">
    <property type="entry name" value="Ala_tRNA_synth_B"/>
    <property type="match status" value="1"/>
</dbReference>
<dbReference type="CDD" id="cd00673">
    <property type="entry name" value="AlaRS_core"/>
    <property type="match status" value="1"/>
</dbReference>
<dbReference type="PROSITE" id="PS50860">
    <property type="entry name" value="AA_TRNA_LIGASE_II_ALA"/>
    <property type="match status" value="1"/>
</dbReference>
<dbReference type="InterPro" id="IPR050058">
    <property type="entry name" value="Ala-tRNA_ligase"/>
</dbReference>
<dbReference type="SUPFAM" id="SSF55681">
    <property type="entry name" value="Class II aaRS and biotin synthetases"/>
    <property type="match status" value="1"/>
</dbReference>
<dbReference type="SUPFAM" id="SSF50447">
    <property type="entry name" value="Translation proteins"/>
    <property type="match status" value="1"/>
</dbReference>
<feature type="binding site" evidence="14">
    <location>
        <position position="682"/>
    </location>
    <ligand>
        <name>Zn(2+)</name>
        <dbReference type="ChEBI" id="CHEBI:29105"/>
    </ligand>
</feature>
<feature type="domain" description="Alanyl-transfer RNA synthetases family profile" evidence="15">
    <location>
        <begin position="1"/>
        <end position="721"/>
    </location>
</feature>
<evidence type="ECO:0000256" key="8">
    <source>
        <dbReference type="ARBA" id="ARBA00022840"/>
    </source>
</evidence>
<dbReference type="InterPro" id="IPR009000">
    <property type="entry name" value="Transl_B-barrel_sf"/>
</dbReference>
<evidence type="ECO:0000256" key="5">
    <source>
        <dbReference type="ARBA" id="ARBA00022723"/>
    </source>
</evidence>
<keyword evidence="8 14" id="KW-0067">ATP-binding</keyword>
<dbReference type="Pfam" id="PF01411">
    <property type="entry name" value="tRNA-synt_2c"/>
    <property type="match status" value="1"/>
</dbReference>
<dbReference type="PRINTS" id="PR00980">
    <property type="entry name" value="TRNASYNTHALA"/>
</dbReference>
<dbReference type="Proteomes" id="UP000523007">
    <property type="component" value="Unassembled WGS sequence"/>
</dbReference>
<dbReference type="SUPFAM" id="SSF101353">
    <property type="entry name" value="Putative anticodon-binding domain of alanyl-tRNA synthetase (AlaRS)"/>
    <property type="match status" value="1"/>
</dbReference>
<gene>
    <name evidence="14" type="primary">alaS</name>
    <name evidence="16" type="ORF">F4561_003328</name>
</gene>
<evidence type="ECO:0000256" key="13">
    <source>
        <dbReference type="ARBA" id="ARBA00048300"/>
    </source>
</evidence>
<sequence length="892" mass="96438">METAEIVRRFLAHFESNGHTVVPSASLVAEDPTLLLVNAGMVPFKPYFTGQRTAPYDRAVSVQKCVRTIDIDEVGKTSRHASFFQMLGNFSFGDYFKEKAIPFAWDLMTRSRDEGGFGLPADRLWVTVYLDDDEAETIWREKVGVPAERIQRMGMEENYWSMGVPGPCGPCSEIFWDRGPEHGAEGGPAADEDRYVELWNLVFMQYERGPGESKTDFEILGDLPKKNIDTGMGLERLAAILQGVDSIYETDTLGAVLHRAAELTGTRYGDTERSDVSLRVAADHMRAATMLVSDGVRPGNEKRGYVLRRLLRRTVRNLRLLSGASEDQTYLHELTATTIDALGDIYPELRSNADQIHSVIDTEEKNFAETLRSGTALFNRAAEKTKTAGGSVFSGADAFQLHDTFGFPIDLTLEMASEEGLRVDEETFHSLMREQREAAKRDAKAKKFGGADIGIYTRLLEGAGATDFLGYTDHESESRVVGLIVDGEPVPAARAGDKVEVVLNRTPFYAESGGQLADKGTLTADGRGVADIDDVQKPVPGLFVHRGTVRSGELVVDDTVHAGIDSDRRASVSRSHSATHLIHSALRNALGPSTGQAGSENQPGRLRFDFTANEPIGGSKLAEVEDEVNTVLSGDIQVHDFVTSLDEALSMGALAMFGEKYGDRVRVVEMSDYSRELCGGTHVGATGQLSVVKLLGESSIGSGVRRVEAAVGLDAFRRLSTESMLVSQLSEQLKTPREELPQRVDALVTRVRDAEKEVERLRAAQVLQAAGELASSARRCGAALLVTHRAPEGTTGEDLRRLALDVRGRLGEDQPVVVAVAAVPKDRPVVVIAVNDAGQRLGLQAGELVGTAARTLGGGGGGKPDVAQGGGTDAAAVESALREVERQVSETG</sequence>
<proteinExistence type="inferred from homology"/>
<dbReference type="FunFam" id="3.30.980.10:FF:000004">
    <property type="entry name" value="Alanine--tRNA ligase, cytoplasmic"/>
    <property type="match status" value="1"/>
</dbReference>
<keyword evidence="3 14" id="KW-0820">tRNA-binding</keyword>
<evidence type="ECO:0000256" key="10">
    <source>
        <dbReference type="ARBA" id="ARBA00022917"/>
    </source>
</evidence>
<evidence type="ECO:0000313" key="16">
    <source>
        <dbReference type="EMBL" id="MBB4932508.1"/>
    </source>
</evidence>
<comment type="caution">
    <text evidence="16">The sequence shown here is derived from an EMBL/GenBank/DDBJ whole genome shotgun (WGS) entry which is preliminary data.</text>
</comment>
<dbReference type="GO" id="GO:0005829">
    <property type="term" value="C:cytosol"/>
    <property type="evidence" value="ECO:0007669"/>
    <property type="project" value="TreeGrafter"/>
</dbReference>
<comment type="cofactor">
    <cofactor evidence="14">
        <name>Zn(2+)</name>
        <dbReference type="ChEBI" id="CHEBI:29105"/>
    </cofactor>
    <text evidence="14">Binds 1 zinc ion per subunit.</text>
</comment>
<dbReference type="FunFam" id="3.30.54.20:FF:000001">
    <property type="entry name" value="Alanine--tRNA ligase"/>
    <property type="match status" value="1"/>
</dbReference>
<dbReference type="InterPro" id="IPR023033">
    <property type="entry name" value="Ala_tRNA_ligase_euk/bac"/>
</dbReference>
<keyword evidence="5 14" id="KW-0479">Metal-binding</keyword>
<comment type="similarity">
    <text evidence="2 14">Belongs to the class-II aminoacyl-tRNA synthetase family.</text>
</comment>
<dbReference type="RefSeq" id="WP_184579988.1">
    <property type="nucleotide sequence ID" value="NZ_JACHJT010000001.1"/>
</dbReference>
<dbReference type="Gene3D" id="3.30.930.10">
    <property type="entry name" value="Bira Bifunctional Protein, Domain 2"/>
    <property type="match status" value="1"/>
</dbReference>
<comment type="catalytic activity">
    <reaction evidence="13 14">
        <text>tRNA(Ala) + L-alanine + ATP = L-alanyl-tRNA(Ala) + AMP + diphosphate</text>
        <dbReference type="Rhea" id="RHEA:12540"/>
        <dbReference type="Rhea" id="RHEA-COMP:9657"/>
        <dbReference type="Rhea" id="RHEA-COMP:9923"/>
        <dbReference type="ChEBI" id="CHEBI:30616"/>
        <dbReference type="ChEBI" id="CHEBI:33019"/>
        <dbReference type="ChEBI" id="CHEBI:57972"/>
        <dbReference type="ChEBI" id="CHEBI:78442"/>
        <dbReference type="ChEBI" id="CHEBI:78497"/>
        <dbReference type="ChEBI" id="CHEBI:456215"/>
        <dbReference type="EC" id="6.1.1.7"/>
    </reaction>
</comment>
<dbReference type="InterPro" id="IPR018162">
    <property type="entry name" value="Ala-tRNA-ligase_IIc_anticod-bd"/>
</dbReference>
<dbReference type="GO" id="GO:0002161">
    <property type="term" value="F:aminoacyl-tRNA deacylase activity"/>
    <property type="evidence" value="ECO:0007669"/>
    <property type="project" value="TreeGrafter"/>
</dbReference>
<dbReference type="InterPro" id="IPR018165">
    <property type="entry name" value="Ala-tRNA-synth_IIc_core"/>
</dbReference>
<dbReference type="SMART" id="SM00863">
    <property type="entry name" value="tRNA_SAD"/>
    <property type="match status" value="1"/>
</dbReference>
<evidence type="ECO:0000256" key="3">
    <source>
        <dbReference type="ARBA" id="ARBA00022555"/>
    </source>
</evidence>
<evidence type="ECO:0000256" key="1">
    <source>
        <dbReference type="ARBA" id="ARBA00004496"/>
    </source>
</evidence>
<comment type="function">
    <text evidence="12 14">Catalyzes the attachment of alanine to tRNA(Ala) in a two-step reaction: alanine is first activated by ATP to form Ala-AMP and then transferred to the acceptor end of tRNA(Ala). Also edits incorrectly charged Ser-tRNA(Ala) and Gly-tRNA(Ala) via its editing domain.</text>
</comment>
<organism evidence="16 17">
    <name type="scientific">Lipingzhangella halophila</name>
    <dbReference type="NCBI Taxonomy" id="1783352"/>
    <lineage>
        <taxon>Bacteria</taxon>
        <taxon>Bacillati</taxon>
        <taxon>Actinomycetota</taxon>
        <taxon>Actinomycetes</taxon>
        <taxon>Streptosporangiales</taxon>
        <taxon>Nocardiopsidaceae</taxon>
        <taxon>Lipingzhangella</taxon>
    </lineage>
</organism>
<dbReference type="NCBIfam" id="TIGR00344">
    <property type="entry name" value="alaS"/>
    <property type="match status" value="1"/>
</dbReference>
<dbReference type="GO" id="GO:0008270">
    <property type="term" value="F:zinc ion binding"/>
    <property type="evidence" value="ECO:0007669"/>
    <property type="project" value="UniProtKB-UniRule"/>
</dbReference>
<evidence type="ECO:0000259" key="15">
    <source>
        <dbReference type="PROSITE" id="PS50860"/>
    </source>
</evidence>
<dbReference type="GO" id="GO:0004813">
    <property type="term" value="F:alanine-tRNA ligase activity"/>
    <property type="evidence" value="ECO:0007669"/>
    <property type="project" value="UniProtKB-UniRule"/>
</dbReference>
<dbReference type="SUPFAM" id="SSF55186">
    <property type="entry name" value="ThrRS/AlaRS common domain"/>
    <property type="match status" value="1"/>
</dbReference>
<keyword evidence="14" id="KW-0963">Cytoplasm</keyword>
<comment type="domain">
    <text evidence="14">Consists of three domains; the N-terminal catalytic domain, the editing domain and the C-terminal C-Ala domain. The editing domain removes incorrectly charged amino acids, while the C-Ala domain, along with tRNA(Ala), serves as a bridge to cooperatively bring together the editing and aminoacylation centers thus stimulating deacylation of misacylated tRNAs.</text>
</comment>
<dbReference type="GO" id="GO:0000049">
    <property type="term" value="F:tRNA binding"/>
    <property type="evidence" value="ECO:0007669"/>
    <property type="project" value="UniProtKB-KW"/>
</dbReference>
<accession>A0A7W7RIC7</accession>
<keyword evidence="9 14" id="KW-0694">RNA-binding</keyword>
<dbReference type="InterPro" id="IPR045864">
    <property type="entry name" value="aa-tRNA-synth_II/BPL/LPL"/>
</dbReference>
<evidence type="ECO:0000256" key="7">
    <source>
        <dbReference type="ARBA" id="ARBA00022833"/>
    </source>
</evidence>
<dbReference type="GO" id="GO:0005524">
    <property type="term" value="F:ATP binding"/>
    <property type="evidence" value="ECO:0007669"/>
    <property type="project" value="UniProtKB-UniRule"/>
</dbReference>
<evidence type="ECO:0000256" key="2">
    <source>
        <dbReference type="ARBA" id="ARBA00008226"/>
    </source>
</evidence>